<dbReference type="EMBL" id="HACM01000342">
    <property type="protein sequence ID" value="CRZ00784.1"/>
    <property type="molecule type" value="Transcribed_RNA"/>
</dbReference>
<proteinExistence type="predicted"/>
<evidence type="ECO:0000313" key="1">
    <source>
        <dbReference type="EMBL" id="CRZ00784.1"/>
    </source>
</evidence>
<protein>
    <submittedName>
        <fullName evidence="1">Uncharacterized protein</fullName>
    </submittedName>
</protein>
<dbReference type="AlphaFoldDB" id="A0A0H5QZ16"/>
<reference evidence="1" key="1">
    <citation type="submission" date="2015-04" db="EMBL/GenBank/DDBJ databases">
        <title>The genome sequence of the plant pathogenic Rhizarian Plasmodiophora brassicae reveals insights in its biotrophic life cycle and the origin of chitin synthesis.</title>
        <authorList>
            <person name="Schwelm A."/>
            <person name="Fogelqvist J."/>
            <person name="Knaust A."/>
            <person name="Julke S."/>
            <person name="Lilja T."/>
            <person name="Dhandapani V."/>
            <person name="Bonilla-Rosso G."/>
            <person name="Karlsson M."/>
            <person name="Shevchenko A."/>
            <person name="Choi S.R."/>
            <person name="Kim H.G."/>
            <person name="Park J.Y."/>
            <person name="Lim Y.P."/>
            <person name="Ludwig-Muller J."/>
            <person name="Dixelius C."/>
        </authorList>
    </citation>
    <scope>NUCLEOTIDE SEQUENCE</scope>
    <source>
        <tissue evidence="1">Potato root galls</tissue>
    </source>
</reference>
<sequence>GPWRHNLNRRTREERHPAEVRVVGSLNVMTTGAEGTLGSARPLARYLYELVEGRSHIHLNTALSVAAKREAEIGLALSSVIVEQCHQELSRVEDCSEPNNTSETCQSAGPSLARCVESAGDCAIDRLLGHFAQLGRCAQLHAVAQLVPDDSKANEDLLHCCAVARLDQIAEQFEGESEINTV</sequence>
<feature type="non-terminal residue" evidence="1">
    <location>
        <position position="1"/>
    </location>
</feature>
<name>A0A0H5QZ16_9EUKA</name>
<organism evidence="1">
    <name type="scientific">Spongospora subterranea</name>
    <dbReference type="NCBI Taxonomy" id="70186"/>
    <lineage>
        <taxon>Eukaryota</taxon>
        <taxon>Sar</taxon>
        <taxon>Rhizaria</taxon>
        <taxon>Endomyxa</taxon>
        <taxon>Phytomyxea</taxon>
        <taxon>Plasmodiophorida</taxon>
        <taxon>Plasmodiophoridae</taxon>
        <taxon>Spongospora</taxon>
    </lineage>
</organism>
<accession>A0A0H5QZ16</accession>